<sequence>MSNEKLHHLLAVDVGLHTGLALFSENAELLWYRSHHLSSPAKLKKVIGKLLREQPRPTHVLLEGGGPLAELWITEADKLSIETTQIHAQQWRNRLFYSRQHRSGSQAKREADGLARQVIEQLGGKKPTSLRHDTAEAILIGLFGLLELGWLVQWPIKKD</sequence>
<keyword evidence="2" id="KW-1185">Reference proteome</keyword>
<name>A0A1M6LPR9_MALRU</name>
<evidence type="ECO:0000313" key="1">
    <source>
        <dbReference type="EMBL" id="SHJ73181.1"/>
    </source>
</evidence>
<reference evidence="1 2" key="1">
    <citation type="submission" date="2016-11" db="EMBL/GenBank/DDBJ databases">
        <authorList>
            <person name="Jaros S."/>
            <person name="Januszkiewicz K."/>
            <person name="Wedrychowicz H."/>
        </authorList>
    </citation>
    <scope>NUCLEOTIDE SEQUENCE [LARGE SCALE GENOMIC DNA]</scope>
    <source>
        <strain evidence="1 2">DSM 5091</strain>
    </source>
</reference>
<organism evidence="1 2">
    <name type="scientific">Malonomonas rubra DSM 5091</name>
    <dbReference type="NCBI Taxonomy" id="1122189"/>
    <lineage>
        <taxon>Bacteria</taxon>
        <taxon>Pseudomonadati</taxon>
        <taxon>Thermodesulfobacteriota</taxon>
        <taxon>Desulfuromonadia</taxon>
        <taxon>Desulfuromonadales</taxon>
        <taxon>Geopsychrobacteraceae</taxon>
        <taxon>Malonomonas</taxon>
    </lineage>
</organism>
<protein>
    <submittedName>
        <fullName evidence="1">Uncharacterized protein</fullName>
    </submittedName>
</protein>
<dbReference type="EMBL" id="FQZT01000014">
    <property type="protein sequence ID" value="SHJ73181.1"/>
    <property type="molecule type" value="Genomic_DNA"/>
</dbReference>
<proteinExistence type="predicted"/>
<dbReference type="AlphaFoldDB" id="A0A1M6LPR9"/>
<accession>A0A1M6LPR9</accession>
<dbReference type="Proteomes" id="UP000184171">
    <property type="component" value="Unassembled WGS sequence"/>
</dbReference>
<dbReference type="RefSeq" id="WP_072909588.1">
    <property type="nucleotide sequence ID" value="NZ_FQZT01000014.1"/>
</dbReference>
<evidence type="ECO:0000313" key="2">
    <source>
        <dbReference type="Proteomes" id="UP000184171"/>
    </source>
</evidence>
<dbReference type="OrthoDB" id="1495259at2"/>
<gene>
    <name evidence="1" type="ORF">SAMN02745165_03038</name>
</gene>